<protein>
    <submittedName>
        <fullName evidence="1">Uncharacterized protein</fullName>
    </submittedName>
</protein>
<sequence>MNQTVRDGLSLIVELRKINSALPELLKTTLQNNGSVDDVKAIFDIMAKLSQPIENYGQGRGVIEKIELKNTAQSSSDIKSHNEVINNAKKIFGKKTGN</sequence>
<reference evidence="1" key="1">
    <citation type="submission" date="2023-03" db="EMBL/GenBank/DDBJ databases">
        <title>a new species belonging to Providencia genus.</title>
        <authorList>
            <person name="Yang W."/>
            <person name="Hu F."/>
            <person name="Shen S."/>
            <person name="Ding L."/>
            <person name="Yin D."/>
        </authorList>
    </citation>
    <scope>NUCLEOTIDE SEQUENCE</scope>
    <source>
        <strain evidence="1">CRE-3FA-0001</strain>
    </source>
</reference>
<name>A0AA42JX50_9GAMM</name>
<dbReference type="AlphaFoldDB" id="A0AA42JX50"/>
<evidence type="ECO:0000313" key="2">
    <source>
        <dbReference type="Proteomes" id="UP001156701"/>
    </source>
</evidence>
<dbReference type="RefSeq" id="WP_278030800.1">
    <property type="nucleotide sequence ID" value="NZ_JARRYG010000038.1"/>
</dbReference>
<evidence type="ECO:0000313" key="1">
    <source>
        <dbReference type="EMBL" id="MDG4698853.1"/>
    </source>
</evidence>
<gene>
    <name evidence="1" type="ORF">P7V44_21755</name>
</gene>
<dbReference type="Proteomes" id="UP001156701">
    <property type="component" value="Unassembled WGS sequence"/>
</dbReference>
<comment type="caution">
    <text evidence="1">The sequence shown here is derived from an EMBL/GenBank/DDBJ whole genome shotgun (WGS) entry which is preliminary data.</text>
</comment>
<organism evidence="1 2">
    <name type="scientific">Providencia huashanensis</name>
    <dbReference type="NCBI Taxonomy" id="3037798"/>
    <lineage>
        <taxon>Bacteria</taxon>
        <taxon>Pseudomonadati</taxon>
        <taxon>Pseudomonadota</taxon>
        <taxon>Gammaproteobacteria</taxon>
        <taxon>Enterobacterales</taxon>
        <taxon>Morganellaceae</taxon>
        <taxon>Providencia</taxon>
    </lineage>
</organism>
<dbReference type="EMBL" id="JARRYG010000038">
    <property type="protein sequence ID" value="MDG4698853.1"/>
    <property type="molecule type" value="Genomic_DNA"/>
</dbReference>
<accession>A0AA42JX50</accession>
<proteinExistence type="predicted"/>